<accession>L9WZG7</accession>
<dbReference type="Pfam" id="PF09844">
    <property type="entry name" value="DUF2071"/>
    <property type="match status" value="1"/>
</dbReference>
<protein>
    <recommendedName>
        <fullName evidence="4">DUF2071 domain-containing protein</fullName>
    </recommendedName>
</protein>
<dbReference type="AlphaFoldDB" id="L9WZG7"/>
<dbReference type="Gene3D" id="2.40.400.10">
    <property type="entry name" value="Acetoacetate decarboxylase-like"/>
    <property type="match status" value="1"/>
</dbReference>
<keyword evidence="3" id="KW-1185">Reference proteome</keyword>
<dbReference type="OrthoDB" id="233478at2157"/>
<sequence>MTQRNERQRRRRSRSRTDPFTWRFLDGSSPTAPHVASMTWRDGLFCHWPVDPDALDPHVPDELTLETYDGDAWLSVLPFVLADIGLRGAPPITRTAIAELNVRTYVRYRGDPGLYFFSVDVSSPLVAASVGRTTRLPVYHAHMRVSSSGEEVAFRSTRGQTGRGVRPEFDGDDPPARFDATYRPNGEVFRPAPDSLAYWLVERRRFYAPERRGVLAGKIAHERWPLRPAEVTITENTMFAANGLPEPTGEPIVHFCGELPITGSVPRWLRTT</sequence>
<dbReference type="EMBL" id="AOHZ01000054">
    <property type="protein sequence ID" value="ELY54865.1"/>
    <property type="molecule type" value="Genomic_DNA"/>
</dbReference>
<dbReference type="PANTHER" id="PTHR39186">
    <property type="entry name" value="DUF2071 FAMILY PROTEIN"/>
    <property type="match status" value="1"/>
</dbReference>
<comment type="caution">
    <text evidence="2">The sequence shown here is derived from an EMBL/GenBank/DDBJ whole genome shotgun (WGS) entry which is preliminary data.</text>
</comment>
<gene>
    <name evidence="2" type="ORF">C493_12212</name>
</gene>
<evidence type="ECO:0000313" key="3">
    <source>
        <dbReference type="Proteomes" id="UP000011602"/>
    </source>
</evidence>
<dbReference type="PANTHER" id="PTHR39186:SF1">
    <property type="entry name" value="DUF2071 DOMAIN-CONTAINING PROTEIN"/>
    <property type="match status" value="1"/>
</dbReference>
<dbReference type="InterPro" id="IPR023375">
    <property type="entry name" value="ADC_dom_sf"/>
</dbReference>
<evidence type="ECO:0000256" key="1">
    <source>
        <dbReference type="SAM" id="MobiDB-lite"/>
    </source>
</evidence>
<dbReference type="eggNOG" id="arCOG04579">
    <property type="taxonomic scope" value="Archaea"/>
</dbReference>
<dbReference type="RefSeq" id="WP_007259721.1">
    <property type="nucleotide sequence ID" value="NZ_AOHZ01000054.1"/>
</dbReference>
<dbReference type="PATRIC" id="fig|1227499.3.peg.2501"/>
<organism evidence="2 3">
    <name type="scientific">Natronolimnohabitans innermongolicus JCM 12255</name>
    <dbReference type="NCBI Taxonomy" id="1227499"/>
    <lineage>
        <taxon>Archaea</taxon>
        <taxon>Methanobacteriati</taxon>
        <taxon>Methanobacteriota</taxon>
        <taxon>Stenosarchaea group</taxon>
        <taxon>Halobacteria</taxon>
        <taxon>Halobacteriales</taxon>
        <taxon>Natrialbaceae</taxon>
        <taxon>Natronolimnohabitans</taxon>
    </lineage>
</organism>
<name>L9WZG7_9EURY</name>
<feature type="region of interest" description="Disordered" evidence="1">
    <location>
        <begin position="150"/>
        <end position="175"/>
    </location>
</feature>
<evidence type="ECO:0008006" key="4">
    <source>
        <dbReference type="Google" id="ProtNLM"/>
    </source>
</evidence>
<proteinExistence type="predicted"/>
<reference evidence="2 3" key="1">
    <citation type="journal article" date="2014" name="PLoS Genet.">
        <title>Phylogenetically driven sequencing of extremely halophilic archaea reveals strategies for static and dynamic osmo-response.</title>
        <authorList>
            <person name="Becker E.A."/>
            <person name="Seitzer P.M."/>
            <person name="Tritt A."/>
            <person name="Larsen D."/>
            <person name="Krusor M."/>
            <person name="Yao A.I."/>
            <person name="Wu D."/>
            <person name="Madern D."/>
            <person name="Eisen J.A."/>
            <person name="Darling A.E."/>
            <person name="Facciotti M.T."/>
        </authorList>
    </citation>
    <scope>NUCLEOTIDE SEQUENCE [LARGE SCALE GENOMIC DNA]</scope>
    <source>
        <strain evidence="2 3">JCM 12255</strain>
    </source>
</reference>
<dbReference type="SUPFAM" id="SSF160104">
    <property type="entry name" value="Acetoacetate decarboxylase-like"/>
    <property type="match status" value="1"/>
</dbReference>
<dbReference type="Proteomes" id="UP000011602">
    <property type="component" value="Unassembled WGS sequence"/>
</dbReference>
<evidence type="ECO:0000313" key="2">
    <source>
        <dbReference type="EMBL" id="ELY54865.1"/>
    </source>
</evidence>
<dbReference type="InterPro" id="IPR018644">
    <property type="entry name" value="DUF2071"/>
</dbReference>